<comment type="similarity">
    <text evidence="2">Belongs to the asparaginase 1 family.</text>
</comment>
<dbReference type="GO" id="GO:0004067">
    <property type="term" value="F:asparaginase activity"/>
    <property type="evidence" value="ECO:0007669"/>
    <property type="project" value="UniProtKB-UniRule"/>
</dbReference>
<dbReference type="NCBIfam" id="NF006998">
    <property type="entry name" value="PRK09461.1"/>
    <property type="match status" value="1"/>
</dbReference>
<evidence type="ECO:0000256" key="3">
    <source>
        <dbReference type="ARBA" id="ARBA00011881"/>
    </source>
</evidence>
<keyword evidence="5" id="KW-0963">Cytoplasm</keyword>
<dbReference type="InterPro" id="IPR041725">
    <property type="entry name" value="L-asparaginase_I"/>
</dbReference>
<dbReference type="NCBIfam" id="TIGR00519">
    <property type="entry name" value="asnASE_I"/>
    <property type="match status" value="1"/>
</dbReference>
<evidence type="ECO:0000256" key="13">
    <source>
        <dbReference type="PROSITE-ProRule" id="PRU10099"/>
    </source>
</evidence>
<dbReference type="InterPro" id="IPR027473">
    <property type="entry name" value="L-asparaginase_C"/>
</dbReference>
<dbReference type="InterPro" id="IPR027474">
    <property type="entry name" value="L-asparaginase_N"/>
</dbReference>
<dbReference type="Pfam" id="PF17763">
    <property type="entry name" value="Asparaginase_C"/>
    <property type="match status" value="1"/>
</dbReference>
<dbReference type="PROSITE" id="PS51732">
    <property type="entry name" value="ASN_GLN_ASE_3"/>
    <property type="match status" value="1"/>
</dbReference>
<dbReference type="InterPro" id="IPR020827">
    <property type="entry name" value="Asparaginase/glutaminase_AS1"/>
</dbReference>
<evidence type="ECO:0000256" key="6">
    <source>
        <dbReference type="ARBA" id="ARBA00022801"/>
    </source>
</evidence>
<dbReference type="Gene3D" id="3.40.50.40">
    <property type="match status" value="1"/>
</dbReference>
<organism evidence="17 18">
    <name type="scientific">Teredinibacter turnerae (strain ATCC 39867 / T7901)</name>
    <dbReference type="NCBI Taxonomy" id="377629"/>
    <lineage>
        <taxon>Bacteria</taxon>
        <taxon>Pseudomonadati</taxon>
        <taxon>Pseudomonadota</taxon>
        <taxon>Gammaproteobacteria</taxon>
        <taxon>Cellvibrionales</taxon>
        <taxon>Cellvibrionaceae</taxon>
        <taxon>Teredinibacter</taxon>
    </lineage>
</organism>
<feature type="active site" evidence="14">
    <location>
        <position position="91"/>
    </location>
</feature>
<dbReference type="PANTHER" id="PTHR11707">
    <property type="entry name" value="L-ASPARAGINASE"/>
    <property type="match status" value="1"/>
</dbReference>
<evidence type="ECO:0000313" key="18">
    <source>
        <dbReference type="Proteomes" id="UP000009080"/>
    </source>
</evidence>
<reference evidence="17 18" key="1">
    <citation type="journal article" date="2009" name="PLoS ONE">
        <title>The complete genome of Teredinibacter turnerae T7901: an intracellular endosymbiont of marine wood-boring bivalves (shipworms).</title>
        <authorList>
            <person name="Yang J.C."/>
            <person name="Madupu R."/>
            <person name="Durkin A.S."/>
            <person name="Ekborg N.A."/>
            <person name="Pedamallu C.S."/>
            <person name="Hostetler J.B."/>
            <person name="Radune D."/>
            <person name="Toms B.S."/>
            <person name="Henrissat B."/>
            <person name="Coutinho P.M."/>
            <person name="Schwarz S."/>
            <person name="Field L."/>
            <person name="Trindade-Silva A.E."/>
            <person name="Soares C.A.G."/>
            <person name="Elshahawi S."/>
            <person name="Hanora A."/>
            <person name="Schmidt E.W."/>
            <person name="Haygood M.G."/>
            <person name="Posfai J."/>
            <person name="Benner J."/>
            <person name="Madinger C."/>
            <person name="Nove J."/>
            <person name="Anton B."/>
            <person name="Chaudhary K."/>
            <person name="Foster J."/>
            <person name="Holman A."/>
            <person name="Kumar S."/>
            <person name="Lessard P.A."/>
            <person name="Luyten Y.A."/>
            <person name="Slatko B."/>
            <person name="Wood N."/>
            <person name="Wu B."/>
            <person name="Teplitski M."/>
            <person name="Mougous J.D."/>
            <person name="Ward N."/>
            <person name="Eisen J.A."/>
            <person name="Badger J.H."/>
            <person name="Distel D.L."/>
        </authorList>
    </citation>
    <scope>NUCLEOTIDE SEQUENCE [LARGE SCALE GENOMIC DNA]</scope>
    <source>
        <strain evidence="18">ATCC 39867 / T7901</strain>
    </source>
</reference>
<dbReference type="Proteomes" id="UP000009080">
    <property type="component" value="Chromosome"/>
</dbReference>
<evidence type="ECO:0000256" key="7">
    <source>
        <dbReference type="ARBA" id="ARBA00049366"/>
    </source>
</evidence>
<dbReference type="FunFam" id="3.40.50.1170:FF:000002">
    <property type="entry name" value="L-asparaginase 1"/>
    <property type="match status" value="1"/>
</dbReference>
<dbReference type="InterPro" id="IPR037152">
    <property type="entry name" value="L-asparaginase_N_sf"/>
</dbReference>
<dbReference type="GO" id="GO:0009066">
    <property type="term" value="P:aspartate family amino acid metabolic process"/>
    <property type="evidence" value="ECO:0007669"/>
    <property type="project" value="UniProtKB-ARBA"/>
</dbReference>
<dbReference type="EC" id="3.5.1.1" evidence="4"/>
<feature type="active site" description="O-isoaspartyl threonine intermediate" evidence="11">
    <location>
        <position position="14"/>
    </location>
</feature>
<dbReference type="PRINTS" id="PR00139">
    <property type="entry name" value="ASNGLNASE"/>
</dbReference>
<dbReference type="PIRSF" id="PIRSF500176">
    <property type="entry name" value="L_ASNase"/>
    <property type="match status" value="1"/>
</dbReference>
<evidence type="ECO:0000256" key="4">
    <source>
        <dbReference type="ARBA" id="ARBA00012920"/>
    </source>
</evidence>
<dbReference type="KEGG" id="ttu:TERTU_1286"/>
<comment type="subcellular location">
    <subcellularLocation>
        <location evidence="1">Cytoplasm</location>
    </subcellularLocation>
</comment>
<dbReference type="InterPro" id="IPR006033">
    <property type="entry name" value="AsnA_fam"/>
</dbReference>
<dbReference type="HOGENOM" id="CLU_019134_2_3_6"/>
<feature type="domain" description="Asparaginase/glutaminase C-terminal" evidence="16">
    <location>
        <begin position="211"/>
        <end position="325"/>
    </location>
</feature>
<dbReference type="InterPro" id="IPR006034">
    <property type="entry name" value="Asparaginase/glutaminase-like"/>
</dbReference>
<dbReference type="InterPro" id="IPR040919">
    <property type="entry name" value="Asparaginase_C"/>
</dbReference>
<accession>C5BRW9</accession>
<evidence type="ECO:0000256" key="5">
    <source>
        <dbReference type="ARBA" id="ARBA00022490"/>
    </source>
</evidence>
<dbReference type="AlphaFoldDB" id="C5BRW9"/>
<keyword evidence="6 17" id="KW-0378">Hydrolase</keyword>
<evidence type="ECO:0000256" key="10">
    <source>
        <dbReference type="ARBA" id="ARBA00080176"/>
    </source>
</evidence>
<dbReference type="InterPro" id="IPR027475">
    <property type="entry name" value="Asparaginase/glutaminase_AS2"/>
</dbReference>
<evidence type="ECO:0000259" key="16">
    <source>
        <dbReference type="Pfam" id="PF17763"/>
    </source>
</evidence>
<dbReference type="CDD" id="cd08963">
    <property type="entry name" value="L-asparaginase_I"/>
    <property type="match status" value="1"/>
</dbReference>
<protein>
    <recommendedName>
        <fullName evidence="8">L-asparaginase 1</fullName>
        <ecNumber evidence="4">3.5.1.1</ecNumber>
    </recommendedName>
    <alternativeName>
        <fullName evidence="9">L-asparaginase I</fullName>
    </alternativeName>
    <alternativeName>
        <fullName evidence="10">L-asparagine amidohydrolase I</fullName>
    </alternativeName>
</protein>
<dbReference type="OrthoDB" id="9788068at2"/>
<dbReference type="PANTHER" id="PTHR11707:SF28">
    <property type="entry name" value="60 KDA LYSOPHOSPHOLIPASE"/>
    <property type="match status" value="1"/>
</dbReference>
<dbReference type="STRING" id="377629.TERTU_1286"/>
<evidence type="ECO:0000313" key="17">
    <source>
        <dbReference type="EMBL" id="ACR13490.1"/>
    </source>
</evidence>
<dbReference type="eggNOG" id="COG0252">
    <property type="taxonomic scope" value="Bacteria"/>
</dbReference>
<feature type="domain" description="L-asparaginase N-terminal" evidence="15">
    <location>
        <begin position="5"/>
        <end position="183"/>
    </location>
</feature>
<dbReference type="Gene3D" id="3.40.50.1170">
    <property type="entry name" value="L-asparaginase, N-terminal domain"/>
    <property type="match status" value="1"/>
</dbReference>
<dbReference type="EMBL" id="CP001614">
    <property type="protein sequence ID" value="ACR13490.1"/>
    <property type="molecule type" value="Genomic_DNA"/>
</dbReference>
<evidence type="ECO:0000256" key="9">
    <source>
        <dbReference type="ARBA" id="ARBA00079761"/>
    </source>
</evidence>
<dbReference type="PIRSF" id="PIRSF001220">
    <property type="entry name" value="L-ASNase_gatD"/>
    <property type="match status" value="1"/>
</dbReference>
<dbReference type="GO" id="GO:0005829">
    <property type="term" value="C:cytosol"/>
    <property type="evidence" value="ECO:0007669"/>
    <property type="project" value="TreeGrafter"/>
</dbReference>
<comment type="subunit">
    <text evidence="3">Homotetramer.</text>
</comment>
<dbReference type="RefSeq" id="WP_015819604.1">
    <property type="nucleotide sequence ID" value="NC_012997.1"/>
</dbReference>
<feature type="binding site" evidence="12">
    <location>
        <position position="60"/>
    </location>
    <ligand>
        <name>substrate</name>
    </ligand>
</feature>
<evidence type="ECO:0000256" key="2">
    <source>
        <dbReference type="ARBA" id="ARBA00010518"/>
    </source>
</evidence>
<keyword evidence="18" id="KW-1185">Reference proteome</keyword>
<evidence type="ECO:0000256" key="12">
    <source>
        <dbReference type="PIRSR" id="PIRSR001220-2"/>
    </source>
</evidence>
<feature type="active site" evidence="13">
    <location>
        <position position="14"/>
    </location>
</feature>
<dbReference type="SFLD" id="SFLDS00057">
    <property type="entry name" value="Glutaminase/Asparaginase"/>
    <property type="match status" value="1"/>
</dbReference>
<evidence type="ECO:0000256" key="8">
    <source>
        <dbReference type="ARBA" id="ARBA00067587"/>
    </source>
</evidence>
<dbReference type="FunFam" id="3.40.50.40:FF:000001">
    <property type="entry name" value="L-asparaginase 1"/>
    <property type="match status" value="1"/>
</dbReference>
<dbReference type="Pfam" id="PF00710">
    <property type="entry name" value="Asparaginase"/>
    <property type="match status" value="1"/>
</dbReference>
<dbReference type="PROSITE" id="PS00917">
    <property type="entry name" value="ASN_GLN_ASE_2"/>
    <property type="match status" value="1"/>
</dbReference>
<evidence type="ECO:0000256" key="1">
    <source>
        <dbReference type="ARBA" id="ARBA00004496"/>
    </source>
</evidence>
<sequence>MTQKRIYVAYTGGTIGMLKTADGYSPAPGVLTHYLQQHPDFTRDEMPAFEINEYTHLIDSSNMQPANWQQIAEDIQRRYDDYDGFVILHGTDTMAYTASALSFMFENLSKPVIVTGSQIPLLTPRSDGQINLLTALYLAAQHPIPEVTLLFNNHVLRGNRATKAHSDGFDAFDSPNFPAIVEAGIEYRQLVSHRAAGEGVLKVSPITDQPIAIVRFFPGMDVSLLDYFITQPVKAIILQTYGVGNAPHKSQLVELLKKADEADIVVVNVSQCFKGKVNMGGYATGGTLAACGVISGNNMTLEAVVTKLQYLFSQQHSVSQVRQLMQQDLRGELGPVKSVG</sequence>
<evidence type="ECO:0000256" key="14">
    <source>
        <dbReference type="PROSITE-ProRule" id="PRU10100"/>
    </source>
</evidence>
<dbReference type="SUPFAM" id="SSF53774">
    <property type="entry name" value="Glutaminase/Asparaginase"/>
    <property type="match status" value="1"/>
</dbReference>
<dbReference type="PROSITE" id="PS00144">
    <property type="entry name" value="ASN_GLN_ASE_1"/>
    <property type="match status" value="1"/>
</dbReference>
<gene>
    <name evidence="17" type="ordered locus">TERTU_1286</name>
</gene>
<name>C5BRW9_TERTT</name>
<evidence type="ECO:0000256" key="11">
    <source>
        <dbReference type="PIRSR" id="PIRSR001220-1"/>
    </source>
</evidence>
<evidence type="ECO:0000259" key="15">
    <source>
        <dbReference type="Pfam" id="PF00710"/>
    </source>
</evidence>
<comment type="catalytic activity">
    <reaction evidence="7">
        <text>L-asparagine + H2O = L-aspartate + NH4(+)</text>
        <dbReference type="Rhea" id="RHEA:21016"/>
        <dbReference type="ChEBI" id="CHEBI:15377"/>
        <dbReference type="ChEBI" id="CHEBI:28938"/>
        <dbReference type="ChEBI" id="CHEBI:29991"/>
        <dbReference type="ChEBI" id="CHEBI:58048"/>
        <dbReference type="EC" id="3.5.1.1"/>
    </reaction>
</comment>
<feature type="binding site" evidence="12">
    <location>
        <begin position="91"/>
        <end position="92"/>
    </location>
    <ligand>
        <name>substrate</name>
    </ligand>
</feature>
<proteinExistence type="inferred from homology"/>
<dbReference type="SMART" id="SM00870">
    <property type="entry name" value="Asparaginase"/>
    <property type="match status" value="1"/>
</dbReference>
<dbReference type="InterPro" id="IPR036152">
    <property type="entry name" value="Asp/glu_Ase-like_sf"/>
</dbReference>